<accession>A0A0F9B2N6</accession>
<name>A0A0F9B2N6_9ZZZZ</name>
<sequence length="138" mass="16125">MKERVGFTGTRKGMTDEQRTVFTGWIANMDPYEFHDGDCDGSDEEAHNIVRKKLPLCRMIGHPPNKDKHRAGCKYDMNYMPRPYLERNKDIVDDVDFMVATPDTMKEKERGGTWYTIRYARKQDRKLTIIYPDGTIGE</sequence>
<evidence type="ECO:0000313" key="1">
    <source>
        <dbReference type="EMBL" id="KKL08067.1"/>
    </source>
</evidence>
<dbReference type="EMBL" id="LAZR01043029">
    <property type="protein sequence ID" value="KKL08067.1"/>
    <property type="molecule type" value="Genomic_DNA"/>
</dbReference>
<comment type="caution">
    <text evidence="1">The sequence shown here is derived from an EMBL/GenBank/DDBJ whole genome shotgun (WGS) entry which is preliminary data.</text>
</comment>
<reference evidence="1" key="1">
    <citation type="journal article" date="2015" name="Nature">
        <title>Complex archaea that bridge the gap between prokaryotes and eukaryotes.</title>
        <authorList>
            <person name="Spang A."/>
            <person name="Saw J.H."/>
            <person name="Jorgensen S.L."/>
            <person name="Zaremba-Niedzwiedzka K."/>
            <person name="Martijn J."/>
            <person name="Lind A.E."/>
            <person name="van Eijk R."/>
            <person name="Schleper C."/>
            <person name="Guy L."/>
            <person name="Ettema T.J."/>
        </authorList>
    </citation>
    <scope>NUCLEOTIDE SEQUENCE</scope>
</reference>
<gene>
    <name evidence="1" type="ORF">LCGC14_2579560</name>
</gene>
<dbReference type="Gene3D" id="3.40.50.450">
    <property type="match status" value="1"/>
</dbReference>
<proteinExistence type="predicted"/>
<dbReference type="AlphaFoldDB" id="A0A0F9B2N6"/>
<protein>
    <submittedName>
        <fullName evidence="1">Uncharacterized protein</fullName>
    </submittedName>
</protein>
<organism evidence="1">
    <name type="scientific">marine sediment metagenome</name>
    <dbReference type="NCBI Taxonomy" id="412755"/>
    <lineage>
        <taxon>unclassified sequences</taxon>
        <taxon>metagenomes</taxon>
        <taxon>ecological metagenomes</taxon>
    </lineage>
</organism>